<protein>
    <submittedName>
        <fullName evidence="1">Uncharacterized protein</fullName>
    </submittedName>
</protein>
<gene>
    <name evidence="1" type="ORF">KO353_09850</name>
</gene>
<dbReference type="EMBL" id="CP076448">
    <property type="protein sequence ID" value="QXM23617.1"/>
    <property type="molecule type" value="Genomic_DNA"/>
</dbReference>
<dbReference type="AlphaFoldDB" id="A0A975YIP4"/>
<keyword evidence="2" id="KW-1185">Reference proteome</keyword>
<dbReference type="RefSeq" id="WP_218284491.1">
    <property type="nucleotide sequence ID" value="NZ_CP076448.1"/>
</dbReference>
<organism evidence="1 2">
    <name type="scientific">Elioraea tepida</name>
    <dbReference type="NCBI Taxonomy" id="2843330"/>
    <lineage>
        <taxon>Bacteria</taxon>
        <taxon>Pseudomonadati</taxon>
        <taxon>Pseudomonadota</taxon>
        <taxon>Alphaproteobacteria</taxon>
        <taxon>Acetobacterales</taxon>
        <taxon>Elioraeaceae</taxon>
        <taxon>Elioraea</taxon>
    </lineage>
</organism>
<reference evidence="1" key="1">
    <citation type="submission" date="2021-06" db="EMBL/GenBank/DDBJ databases">
        <title>Elioraea tepida, sp. nov., a moderately thermophilic aerobic anoxygenic phototrophic bacterium isolated from an alkaline siliceous hot spring mat community in Yellowstone National Park, WY, USA.</title>
        <authorList>
            <person name="Saini M.K."/>
            <person name="Yoshida S."/>
            <person name="Sebastian A."/>
            <person name="Hirose S."/>
            <person name="Hara E."/>
            <person name="Tamaki H."/>
            <person name="Soulier N.T."/>
            <person name="Albert I."/>
            <person name="Hanada S."/>
            <person name="Bryant D.A."/>
            <person name="Tank M."/>
        </authorList>
    </citation>
    <scope>NUCLEOTIDE SEQUENCE</scope>
    <source>
        <strain evidence="1">MS-P2</strain>
    </source>
</reference>
<sequence>MKALRALISAQLEAAATRVIESYRTFMNDEPEAGDARAFAAHHAACKAALAHLDLLMRLARLVGVEPEAVEASEEEARLIAEAREALAGEEDSDDDDRVGRG</sequence>
<accession>A0A975YIP4</accession>
<name>A0A975YIP4_9PROT</name>
<evidence type="ECO:0000313" key="2">
    <source>
        <dbReference type="Proteomes" id="UP000694001"/>
    </source>
</evidence>
<proteinExistence type="predicted"/>
<dbReference type="Proteomes" id="UP000694001">
    <property type="component" value="Chromosome"/>
</dbReference>
<evidence type="ECO:0000313" key="1">
    <source>
        <dbReference type="EMBL" id="QXM23617.1"/>
    </source>
</evidence>
<dbReference type="KEGG" id="elio:KO353_09850"/>